<organism evidence="1 2">
    <name type="scientific">Halapricum desulfuricans</name>
    <dbReference type="NCBI Taxonomy" id="2841257"/>
    <lineage>
        <taxon>Archaea</taxon>
        <taxon>Methanobacteriati</taxon>
        <taxon>Methanobacteriota</taxon>
        <taxon>Stenosarchaea group</taxon>
        <taxon>Halobacteria</taxon>
        <taxon>Halobacteriales</taxon>
        <taxon>Haloarculaceae</taxon>
        <taxon>Halapricum</taxon>
    </lineage>
</organism>
<protein>
    <submittedName>
        <fullName evidence="1">Uncharacterized protein</fullName>
    </submittedName>
</protein>
<evidence type="ECO:0000313" key="2">
    <source>
        <dbReference type="Proteomes" id="UP000663525"/>
    </source>
</evidence>
<dbReference type="Proteomes" id="UP000663525">
    <property type="component" value="Chromosome"/>
</dbReference>
<reference evidence="1" key="1">
    <citation type="submission" date="2020-11" db="EMBL/GenBank/DDBJ databases">
        <title>Carbohydrate-dependent, anaerobic sulfur respiration: A novel catabolism in halophilic archaea.</title>
        <authorList>
            <person name="Sorokin D.Y."/>
            <person name="Messina E."/>
            <person name="Smedile F."/>
            <person name="La Cono V."/>
            <person name="Hallsworth J.E."/>
            <person name="Yakimov M.M."/>
        </authorList>
    </citation>
    <scope>NUCLEOTIDE SEQUENCE</scope>
    <source>
        <strain evidence="1">HSR12-1</strain>
    </source>
</reference>
<dbReference type="AlphaFoldDB" id="A0A897MWQ0"/>
<sequence>MRRVARGGHALSGPTLQELNHWLVKGLATVTETPVVRAPWRAW</sequence>
<dbReference type="EMBL" id="CP064787">
    <property type="protein sequence ID" value="QSG04701.1"/>
    <property type="molecule type" value="Genomic_DNA"/>
</dbReference>
<evidence type="ECO:0000313" key="1">
    <source>
        <dbReference type="EMBL" id="QSG04701.1"/>
    </source>
</evidence>
<accession>A0A897MWQ0</accession>
<gene>
    <name evidence="1" type="ORF">HSR121_0345</name>
</gene>
<proteinExistence type="predicted"/>
<name>A0A897MWQ0_9EURY</name>